<name>A0ABN1IID0_9FLAO</name>
<sequence length="149" mass="17501">MKKMNCILLVDDSKSTNFYNKKLIEISGVADQVFEAYNGLEALDYLNRTGKFEGGEDEFPRPNVIFLDINMPKMDGFEFLEEYAKLPKERRGDILLAFLTTSNWEKDRIKAFEKEELVHDFIEKPLEEKTLKRVYEFYVSNPDFHIVDA</sequence>
<evidence type="ECO:0000256" key="1">
    <source>
        <dbReference type="PROSITE-ProRule" id="PRU00169"/>
    </source>
</evidence>
<dbReference type="PANTHER" id="PTHR44520:SF2">
    <property type="entry name" value="RESPONSE REGULATOR RCP1"/>
    <property type="match status" value="1"/>
</dbReference>
<dbReference type="Gene3D" id="3.40.50.2300">
    <property type="match status" value="1"/>
</dbReference>
<feature type="modified residue" description="4-aspartylphosphate" evidence="1">
    <location>
        <position position="68"/>
    </location>
</feature>
<keyword evidence="4" id="KW-1185">Reference proteome</keyword>
<evidence type="ECO:0000313" key="3">
    <source>
        <dbReference type="EMBL" id="GAA0714441.1"/>
    </source>
</evidence>
<dbReference type="SMART" id="SM00448">
    <property type="entry name" value="REC"/>
    <property type="match status" value="1"/>
</dbReference>
<dbReference type="SUPFAM" id="SSF52172">
    <property type="entry name" value="CheY-like"/>
    <property type="match status" value="1"/>
</dbReference>
<dbReference type="EMBL" id="BAAAGE010000001">
    <property type="protein sequence ID" value="GAA0714441.1"/>
    <property type="molecule type" value="Genomic_DNA"/>
</dbReference>
<reference evidence="3 4" key="1">
    <citation type="journal article" date="2019" name="Int. J. Syst. Evol. Microbiol.">
        <title>The Global Catalogue of Microorganisms (GCM) 10K type strain sequencing project: providing services to taxonomists for standard genome sequencing and annotation.</title>
        <authorList>
            <consortium name="The Broad Institute Genomics Platform"/>
            <consortium name="The Broad Institute Genome Sequencing Center for Infectious Disease"/>
            <person name="Wu L."/>
            <person name="Ma J."/>
        </authorList>
    </citation>
    <scope>NUCLEOTIDE SEQUENCE [LARGE SCALE GENOMIC DNA]</scope>
    <source>
        <strain evidence="3 4">JCM 15974</strain>
    </source>
</reference>
<dbReference type="InterPro" id="IPR052893">
    <property type="entry name" value="TCS_response_regulator"/>
</dbReference>
<dbReference type="Proteomes" id="UP001501758">
    <property type="component" value="Unassembled WGS sequence"/>
</dbReference>
<dbReference type="PROSITE" id="PS50110">
    <property type="entry name" value="RESPONSE_REGULATORY"/>
    <property type="match status" value="1"/>
</dbReference>
<feature type="domain" description="Response regulatory" evidence="2">
    <location>
        <begin position="6"/>
        <end position="139"/>
    </location>
</feature>
<protein>
    <submittedName>
        <fullName evidence="3">Response regulator</fullName>
    </submittedName>
</protein>
<dbReference type="Pfam" id="PF00072">
    <property type="entry name" value="Response_reg"/>
    <property type="match status" value="1"/>
</dbReference>
<accession>A0ABN1IID0</accession>
<comment type="caution">
    <text evidence="3">The sequence shown here is derived from an EMBL/GenBank/DDBJ whole genome shotgun (WGS) entry which is preliminary data.</text>
</comment>
<evidence type="ECO:0000259" key="2">
    <source>
        <dbReference type="PROSITE" id="PS50110"/>
    </source>
</evidence>
<keyword evidence="1" id="KW-0597">Phosphoprotein</keyword>
<evidence type="ECO:0000313" key="4">
    <source>
        <dbReference type="Proteomes" id="UP001501758"/>
    </source>
</evidence>
<dbReference type="PANTHER" id="PTHR44520">
    <property type="entry name" value="RESPONSE REGULATOR RCP1-RELATED"/>
    <property type="match status" value="1"/>
</dbReference>
<dbReference type="InterPro" id="IPR001789">
    <property type="entry name" value="Sig_transdc_resp-reg_receiver"/>
</dbReference>
<proteinExistence type="predicted"/>
<dbReference type="InterPro" id="IPR011006">
    <property type="entry name" value="CheY-like_superfamily"/>
</dbReference>
<gene>
    <name evidence="3" type="ORF">GCM10009430_07640</name>
</gene>
<organism evidence="3 4">
    <name type="scientific">Aquimarina litoralis</name>
    <dbReference type="NCBI Taxonomy" id="584605"/>
    <lineage>
        <taxon>Bacteria</taxon>
        <taxon>Pseudomonadati</taxon>
        <taxon>Bacteroidota</taxon>
        <taxon>Flavobacteriia</taxon>
        <taxon>Flavobacteriales</taxon>
        <taxon>Flavobacteriaceae</taxon>
        <taxon>Aquimarina</taxon>
    </lineage>
</organism>